<dbReference type="SUPFAM" id="SSF52540">
    <property type="entry name" value="P-loop containing nucleoside triphosphate hydrolases"/>
    <property type="match status" value="1"/>
</dbReference>
<evidence type="ECO:0000313" key="2">
    <source>
        <dbReference type="Proteomes" id="UP000034799"/>
    </source>
</evidence>
<accession>A0A0G0N0B5</accession>
<comment type="caution">
    <text evidence="1">The sequence shown here is derived from an EMBL/GenBank/DDBJ whole genome shotgun (WGS) entry which is preliminary data.</text>
</comment>
<dbReference type="STRING" id="1619100.UT34_C0001G0301"/>
<gene>
    <name evidence="1" type="ORF">UT34_C0001G0301</name>
</gene>
<organism evidence="1 2">
    <name type="scientific">candidate division WS6 bacterium GW2011_GWF2_39_15</name>
    <dbReference type="NCBI Taxonomy" id="1619100"/>
    <lineage>
        <taxon>Bacteria</taxon>
        <taxon>Candidatus Dojkabacteria</taxon>
    </lineage>
</organism>
<protein>
    <recommendedName>
        <fullName evidence="3">Shikimate kinase</fullName>
    </recommendedName>
</protein>
<dbReference type="Gene3D" id="3.40.50.300">
    <property type="entry name" value="P-loop containing nucleotide triphosphate hydrolases"/>
    <property type="match status" value="1"/>
</dbReference>
<name>A0A0G0N0B5_9BACT</name>
<evidence type="ECO:0008006" key="3">
    <source>
        <dbReference type="Google" id="ProtNLM"/>
    </source>
</evidence>
<dbReference type="EMBL" id="LBWK01000001">
    <property type="protein sequence ID" value="KKR06261.1"/>
    <property type="molecule type" value="Genomic_DNA"/>
</dbReference>
<dbReference type="InterPro" id="IPR027417">
    <property type="entry name" value="P-loop_NTPase"/>
</dbReference>
<reference evidence="1 2" key="1">
    <citation type="journal article" date="2015" name="Nature">
        <title>rRNA introns, odd ribosomes, and small enigmatic genomes across a large radiation of phyla.</title>
        <authorList>
            <person name="Brown C.T."/>
            <person name="Hug L.A."/>
            <person name="Thomas B.C."/>
            <person name="Sharon I."/>
            <person name="Castelle C.J."/>
            <person name="Singh A."/>
            <person name="Wilkins M.J."/>
            <person name="Williams K.H."/>
            <person name="Banfield J.F."/>
        </authorList>
    </citation>
    <scope>NUCLEOTIDE SEQUENCE [LARGE SCALE GENOMIC DNA]</scope>
</reference>
<dbReference type="AlphaFoldDB" id="A0A0G0N0B5"/>
<evidence type="ECO:0000313" key="1">
    <source>
        <dbReference type="EMBL" id="KKR06261.1"/>
    </source>
</evidence>
<sequence>MYKIIVIGTSLSGKTTLIKSLRKISRYNISELDEKLTALNKGVFPKDIDYKHKILFPIIFSNLLKESSIIFFTNVWYFSERDLKKAHESGFKIVQLVASLDVLRDRNIERMKKGYEDMEKYLVDMVGYQKDIKRAGFVDKVIEANQPVDKVVKDLLSIVEINS</sequence>
<proteinExistence type="predicted"/>
<dbReference type="Proteomes" id="UP000034799">
    <property type="component" value="Unassembled WGS sequence"/>
</dbReference>